<name>A0ABR0M3E3_9PEZI</name>
<dbReference type="EMBL" id="JAVRRA010003549">
    <property type="protein sequence ID" value="KAK5276300.1"/>
    <property type="molecule type" value="Genomic_DNA"/>
</dbReference>
<reference evidence="1 2" key="1">
    <citation type="submission" date="2023-08" db="EMBL/GenBank/DDBJ databases">
        <title>Black Yeasts Isolated from many extreme environments.</title>
        <authorList>
            <person name="Coleine C."/>
            <person name="Stajich J.E."/>
            <person name="Selbmann L."/>
        </authorList>
    </citation>
    <scope>NUCLEOTIDE SEQUENCE [LARGE SCALE GENOMIC DNA]</scope>
    <source>
        <strain evidence="1 2">CCFEE 536</strain>
    </source>
</reference>
<dbReference type="Proteomes" id="UP001357485">
    <property type="component" value="Unassembled WGS sequence"/>
</dbReference>
<evidence type="ECO:0000313" key="2">
    <source>
        <dbReference type="Proteomes" id="UP001357485"/>
    </source>
</evidence>
<feature type="non-terminal residue" evidence="1">
    <location>
        <position position="53"/>
    </location>
</feature>
<feature type="non-terminal residue" evidence="1">
    <location>
        <position position="1"/>
    </location>
</feature>
<organism evidence="1 2">
    <name type="scientific">Cryomyces antarcticus</name>
    <dbReference type="NCBI Taxonomy" id="329879"/>
    <lineage>
        <taxon>Eukaryota</taxon>
        <taxon>Fungi</taxon>
        <taxon>Dikarya</taxon>
        <taxon>Ascomycota</taxon>
        <taxon>Pezizomycotina</taxon>
        <taxon>Dothideomycetes</taxon>
        <taxon>Dothideomycetes incertae sedis</taxon>
        <taxon>Cryomyces</taxon>
    </lineage>
</organism>
<accession>A0ABR0M3E3</accession>
<proteinExistence type="predicted"/>
<comment type="caution">
    <text evidence="1">The sequence shown here is derived from an EMBL/GenBank/DDBJ whole genome shotgun (WGS) entry which is preliminary data.</text>
</comment>
<evidence type="ECO:0000313" key="1">
    <source>
        <dbReference type="EMBL" id="KAK5276300.1"/>
    </source>
</evidence>
<protein>
    <submittedName>
        <fullName evidence="1">Uncharacterized protein</fullName>
    </submittedName>
</protein>
<keyword evidence="2" id="KW-1185">Reference proteome</keyword>
<sequence>LAYCEIYVTIGTLFRRFDNLEVFETTDEDMEYDDFFASMNKPSKHWFKAVGAA</sequence>
<gene>
    <name evidence="1" type="ORF">LTR16_011438</name>
</gene>